<reference evidence="7 8" key="1">
    <citation type="submission" date="2023-10" db="EMBL/GenBank/DDBJ databases">
        <title>Chromosome-scale genome assembly provides insights into flower coloration mechanisms of Canna indica.</title>
        <authorList>
            <person name="Li C."/>
        </authorList>
    </citation>
    <scope>NUCLEOTIDE SEQUENCE [LARGE SCALE GENOMIC DNA]</scope>
    <source>
        <tissue evidence="7">Flower</tissue>
    </source>
</reference>
<feature type="repeat" description="PPR" evidence="3">
    <location>
        <begin position="813"/>
        <end position="847"/>
    </location>
</feature>
<feature type="repeat" description="PPR" evidence="3">
    <location>
        <begin position="331"/>
        <end position="365"/>
    </location>
</feature>
<sequence>MDCLKTPFLSPFPPLQNPFAPPPLPTKTRPKSLKPTRPVRSSNASDPWSLSDGNPGKMRPYRPNKRKPLSDDDARRIINAKAQYLSRLRRNQGSGVQTPRWIRRTPEQMAQLIKDDRDGHLYGKHVVAAIRKVRALSARPEGSYDMREVMASFVTKFTFQEMCVVLKEQRGWRQVRDFFAWMKLQLCYRPSVIVYTIVLRMYGQVGKIKLAEQIFLEMLEVGCEPDEVACGTMLCAYARWGRHKDMMLFYSAVRRRDILPSVAVFNFMISSLQKQKLHAKVVELWKEMLDAAVEPNRFTYTIIISSYAKEDLVDDAFDAFRKMKKSGFTPEEATYSLLITLSGKHGKVDEALQLHEEMKTMALVPSNYTLASLLTLHYKNADYSKALALFTEMERNKIVPDEVLYGILIRIYGKLGLYEDALKTFQDIEKIGLLNDEKTYVTMAHVHLNARNYEKAIEIIELMRSRNVELSNFSYSVLLRCYVAKEDVALAEVAFQMLSQMGITDAACCNDLLRLYVKLGLLEKAKALISHARQHEMEFDEGLYKTIMEVYCKARMTEEAEKLMEEMENAGLTIDKTTKTSLMAMYGEAGGLQKAENLLKNLEQPDVTVLSVMLCLYLESGNNEKSVEILKSLCQMTGGLSSASHLIDKYAREGHMVEAETLYKQILKIGFRPEDSSVASMISLYGRFHQIKQAQELFALVSHSSRFVNAAHNSLIDAYCKCGEIDEAIKLHEEMIDQGYTYDAVTISILVNTLTKNWKYQEAERVIYDSFSGDMKLDTVAYNTYIKAMLEAGKLHSAVRIYNKMISSGVAPSLQTYNTMISVYGHKGKLDKAIEMFHTAERLGLSIDEKAYTNMISYYGKAGRTEEASLLFNKMKEVGIQPGRISYNTMINVYATSGLYYEAKDLFHGMQKVGHFPDSLTYLSLVRACTESKQYTEAEKTISRMLEEGITPSCAHFNHIIFAFIKDGFILEAERVINDMKLTGLHPDLTCCRTMMRAYMDYGLIEKGLSFFKTINEFLKPDGFILSAAAHLYEFAGKESEAGDVLDAINLNGLLFLRNLRVGSKTQSSNII</sequence>
<feature type="region of interest" description="Disordered" evidence="5">
    <location>
        <begin position="1"/>
        <end position="73"/>
    </location>
</feature>
<feature type="repeat" description="PPR" evidence="3">
    <location>
        <begin position="848"/>
        <end position="882"/>
    </location>
</feature>
<dbReference type="NCBIfam" id="TIGR00756">
    <property type="entry name" value="PPR"/>
    <property type="match status" value="13"/>
</dbReference>
<dbReference type="Pfam" id="PF01535">
    <property type="entry name" value="PPR"/>
    <property type="match status" value="2"/>
</dbReference>
<name>A0AAQ3JUB3_9LILI</name>
<feature type="repeat" description="PPR" evidence="3">
    <location>
        <begin position="540"/>
        <end position="574"/>
    </location>
</feature>
<dbReference type="InterPro" id="IPR011990">
    <property type="entry name" value="TPR-like_helical_dom_sf"/>
</dbReference>
<keyword evidence="2" id="KW-0677">Repeat</keyword>
<feature type="repeat" description="PPR" evidence="3">
    <location>
        <begin position="296"/>
        <end position="330"/>
    </location>
</feature>
<feature type="repeat" description="PPR" evidence="3">
    <location>
        <begin position="226"/>
        <end position="260"/>
    </location>
</feature>
<feature type="repeat" description="PPR" evidence="3">
    <location>
        <begin position="778"/>
        <end position="812"/>
    </location>
</feature>
<feature type="repeat" description="PPR" evidence="3">
    <location>
        <begin position="953"/>
        <end position="987"/>
    </location>
</feature>
<evidence type="ECO:0000256" key="3">
    <source>
        <dbReference type="PROSITE-ProRule" id="PRU00708"/>
    </source>
</evidence>
<organism evidence="7 8">
    <name type="scientific">Canna indica</name>
    <name type="common">Indian-shot</name>
    <dbReference type="NCBI Taxonomy" id="4628"/>
    <lineage>
        <taxon>Eukaryota</taxon>
        <taxon>Viridiplantae</taxon>
        <taxon>Streptophyta</taxon>
        <taxon>Embryophyta</taxon>
        <taxon>Tracheophyta</taxon>
        <taxon>Spermatophyta</taxon>
        <taxon>Magnoliopsida</taxon>
        <taxon>Liliopsida</taxon>
        <taxon>Zingiberales</taxon>
        <taxon>Cannaceae</taxon>
        <taxon>Canna</taxon>
    </lineage>
</organism>
<feature type="coiled-coil region" evidence="4">
    <location>
        <begin position="553"/>
        <end position="580"/>
    </location>
</feature>
<dbReference type="InterPro" id="IPR033443">
    <property type="entry name" value="PROP1-like_PPR_dom"/>
</dbReference>
<dbReference type="Gene3D" id="1.25.40.10">
    <property type="entry name" value="Tetratricopeptide repeat domain"/>
    <property type="match status" value="9"/>
</dbReference>
<feature type="repeat" description="PPR" evidence="3">
    <location>
        <begin position="883"/>
        <end position="917"/>
    </location>
</feature>
<feature type="repeat" description="PPR" evidence="3">
    <location>
        <begin position="436"/>
        <end position="470"/>
    </location>
</feature>
<gene>
    <name evidence="7" type="ORF">Cni_G03666</name>
</gene>
<dbReference type="SUPFAM" id="SSF81901">
    <property type="entry name" value="HCP-like"/>
    <property type="match status" value="2"/>
</dbReference>
<feature type="compositionally biased region" description="Polar residues" evidence="5">
    <location>
        <begin position="39"/>
        <end position="52"/>
    </location>
</feature>
<proteinExistence type="inferred from homology"/>
<protein>
    <submittedName>
        <fullName evidence="7">Pentatricopeptide repeat-containing protein</fullName>
    </submittedName>
</protein>
<dbReference type="Pfam" id="PF17177">
    <property type="entry name" value="PPR_long"/>
    <property type="match status" value="1"/>
</dbReference>
<feature type="repeat" description="PPR" evidence="3">
    <location>
        <begin position="639"/>
        <end position="673"/>
    </location>
</feature>
<comment type="similarity">
    <text evidence="1">Belongs to the PPR family. P subfamily.</text>
</comment>
<evidence type="ECO:0000256" key="4">
    <source>
        <dbReference type="SAM" id="Coils"/>
    </source>
</evidence>
<dbReference type="PANTHER" id="PTHR47447:SF24">
    <property type="entry name" value="PENTATRICOPEPTIDE REPEAT-CONTAINING PROTEIN"/>
    <property type="match status" value="1"/>
</dbReference>
<keyword evidence="4" id="KW-0175">Coiled coil</keyword>
<dbReference type="SUPFAM" id="SSF48452">
    <property type="entry name" value="TPR-like"/>
    <property type="match status" value="1"/>
</dbReference>
<feature type="repeat" description="PPR" evidence="3">
    <location>
        <begin position="401"/>
        <end position="435"/>
    </location>
</feature>
<dbReference type="PANTHER" id="PTHR47447">
    <property type="entry name" value="OS03G0856100 PROTEIN"/>
    <property type="match status" value="1"/>
</dbReference>
<dbReference type="InterPro" id="IPR002885">
    <property type="entry name" value="PPR_rpt"/>
</dbReference>
<accession>A0AAQ3JUB3</accession>
<feature type="repeat" description="PPR" evidence="3">
    <location>
        <begin position="366"/>
        <end position="400"/>
    </location>
</feature>
<evidence type="ECO:0000313" key="7">
    <source>
        <dbReference type="EMBL" id="WOK94961.1"/>
    </source>
</evidence>
<evidence type="ECO:0000259" key="6">
    <source>
        <dbReference type="Pfam" id="PF17177"/>
    </source>
</evidence>
<evidence type="ECO:0000256" key="2">
    <source>
        <dbReference type="ARBA" id="ARBA00022737"/>
    </source>
</evidence>
<dbReference type="EMBL" id="CP136890">
    <property type="protein sequence ID" value="WOK94961.1"/>
    <property type="molecule type" value="Genomic_DNA"/>
</dbReference>
<feature type="repeat" description="PPR" evidence="3">
    <location>
        <begin position="708"/>
        <end position="742"/>
    </location>
</feature>
<dbReference type="AlphaFoldDB" id="A0AAQ3JUB3"/>
<dbReference type="Pfam" id="PF13812">
    <property type="entry name" value="PPR_3"/>
    <property type="match status" value="2"/>
</dbReference>
<evidence type="ECO:0000256" key="1">
    <source>
        <dbReference type="ARBA" id="ARBA00007626"/>
    </source>
</evidence>
<keyword evidence="8" id="KW-1185">Reference proteome</keyword>
<feature type="domain" description="PROP1-like PPR" evidence="6">
    <location>
        <begin position="265"/>
        <end position="416"/>
    </location>
</feature>
<dbReference type="Pfam" id="PF13041">
    <property type="entry name" value="PPR_2"/>
    <property type="match status" value="4"/>
</dbReference>
<feature type="compositionally biased region" description="Pro residues" evidence="5">
    <location>
        <begin position="10"/>
        <end position="25"/>
    </location>
</feature>
<dbReference type="Proteomes" id="UP001327560">
    <property type="component" value="Chromosome 1"/>
</dbReference>
<feature type="repeat" description="PPR" evidence="3">
    <location>
        <begin position="261"/>
        <end position="295"/>
    </location>
</feature>
<evidence type="ECO:0000256" key="5">
    <source>
        <dbReference type="SAM" id="MobiDB-lite"/>
    </source>
</evidence>
<feature type="repeat" description="PPR" evidence="3">
    <location>
        <begin position="918"/>
        <end position="952"/>
    </location>
</feature>
<feature type="repeat" description="PPR" evidence="3">
    <location>
        <begin position="191"/>
        <end position="225"/>
    </location>
</feature>
<dbReference type="PROSITE" id="PS51375">
    <property type="entry name" value="PPR"/>
    <property type="match status" value="17"/>
</dbReference>
<evidence type="ECO:0000313" key="8">
    <source>
        <dbReference type="Proteomes" id="UP001327560"/>
    </source>
</evidence>